<comment type="similarity">
    <text evidence="1">Belongs to the FPP/GGPP synthase family.</text>
</comment>
<reference evidence="2" key="1">
    <citation type="submission" date="2020-10" db="EMBL/GenBank/DDBJ databases">
        <title>Genomic Encyclopedia of Type Strains, Phase IV (KMG-IV): sequencing the most valuable type-strain genomes for metagenomic binning, comparative biology and taxonomic classification.</title>
        <authorList>
            <person name="Goeker M."/>
        </authorList>
    </citation>
    <scope>NUCLEOTIDE SEQUENCE</scope>
    <source>
        <strain evidence="2">DSM 13886</strain>
    </source>
</reference>
<dbReference type="AlphaFoldDB" id="A0A927MK80"/>
<dbReference type="InterPro" id="IPR000092">
    <property type="entry name" value="Polyprenyl_synt"/>
</dbReference>
<dbReference type="Pfam" id="PF00348">
    <property type="entry name" value="polyprenyl_synt"/>
    <property type="match status" value="1"/>
</dbReference>
<dbReference type="Gene3D" id="1.10.600.10">
    <property type="entry name" value="Farnesyl Diphosphate Synthase"/>
    <property type="match status" value="1"/>
</dbReference>
<protein>
    <submittedName>
        <fullName evidence="2">Competence protein ComQ</fullName>
    </submittedName>
</protein>
<dbReference type="SFLD" id="SFLDS00005">
    <property type="entry name" value="Isoprenoid_Synthase_Type_I"/>
    <property type="match status" value="1"/>
</dbReference>
<evidence type="ECO:0000313" key="3">
    <source>
        <dbReference type="Proteomes" id="UP000658225"/>
    </source>
</evidence>
<sequence length="301" mass="34393">MLLDYKVKIKECMLQKIELDFFQADLKEIAIQIIMHKNKEGFLFGELTLLHHEMFGGTSVEVYKTAAAVEFLVLSFDLFDDLQDGDSFDTPWSMLDPALTLNLALGLFSLSTKIINEIQSLKNGINYFNRFNLKAINGQHSDLLNRIETEQQYIDIAAQKSGSLLAMASLVGTGLATNNYHDIVKNYCIQFGIAEQIKNDLNDILTFEKSDWMSRKKSLPILYLIENNIGPAILDYYKGQLTYDELRMKKAELKGILFDSGSMMYAQVILRKHQLLAAEQLNSLPFDSKYKERISYLLNIN</sequence>
<comment type="caution">
    <text evidence="2">The sequence shown here is derived from an EMBL/GenBank/DDBJ whole genome shotgun (WGS) entry which is preliminary data.</text>
</comment>
<accession>A0A927MK80</accession>
<dbReference type="SUPFAM" id="SSF48576">
    <property type="entry name" value="Terpenoid synthases"/>
    <property type="match status" value="1"/>
</dbReference>
<dbReference type="GO" id="GO:0008299">
    <property type="term" value="P:isoprenoid biosynthetic process"/>
    <property type="evidence" value="ECO:0007669"/>
    <property type="project" value="InterPro"/>
</dbReference>
<dbReference type="CDD" id="cd00867">
    <property type="entry name" value="Trans_IPPS"/>
    <property type="match status" value="1"/>
</dbReference>
<gene>
    <name evidence="2" type="ORF">H4683_002553</name>
</gene>
<dbReference type="Proteomes" id="UP000658225">
    <property type="component" value="Unassembled WGS sequence"/>
</dbReference>
<evidence type="ECO:0000256" key="1">
    <source>
        <dbReference type="RuleBase" id="RU004466"/>
    </source>
</evidence>
<keyword evidence="1" id="KW-0808">Transferase</keyword>
<keyword evidence="3" id="KW-1185">Reference proteome</keyword>
<dbReference type="InterPro" id="IPR033965">
    <property type="entry name" value="ComQ"/>
</dbReference>
<dbReference type="GO" id="GO:0004659">
    <property type="term" value="F:prenyltransferase activity"/>
    <property type="evidence" value="ECO:0007669"/>
    <property type="project" value="InterPro"/>
</dbReference>
<dbReference type="InterPro" id="IPR008949">
    <property type="entry name" value="Isoprenoid_synthase_dom_sf"/>
</dbReference>
<organism evidence="2 3">
    <name type="scientific">Sporosarcina limicola</name>
    <dbReference type="NCBI Taxonomy" id="34101"/>
    <lineage>
        <taxon>Bacteria</taxon>
        <taxon>Bacillati</taxon>
        <taxon>Bacillota</taxon>
        <taxon>Bacilli</taxon>
        <taxon>Bacillales</taxon>
        <taxon>Caryophanaceae</taxon>
        <taxon>Sporosarcina</taxon>
    </lineage>
</organism>
<dbReference type="RefSeq" id="WP_192599164.1">
    <property type="nucleotide sequence ID" value="NZ_JADBEL010000013.1"/>
</dbReference>
<dbReference type="SFLD" id="SFLDG01211">
    <property type="entry name" value="Competence_Regulatory_Protein"/>
    <property type="match status" value="1"/>
</dbReference>
<proteinExistence type="inferred from homology"/>
<dbReference type="EMBL" id="JADBEL010000013">
    <property type="protein sequence ID" value="MBE1555448.1"/>
    <property type="molecule type" value="Genomic_DNA"/>
</dbReference>
<name>A0A927MK80_9BACL</name>
<evidence type="ECO:0000313" key="2">
    <source>
        <dbReference type="EMBL" id="MBE1555448.1"/>
    </source>
</evidence>